<organism evidence="2">
    <name type="scientific">Tanacetum cinerariifolium</name>
    <name type="common">Dalmatian daisy</name>
    <name type="synonym">Chrysanthemum cinerariifolium</name>
    <dbReference type="NCBI Taxonomy" id="118510"/>
    <lineage>
        <taxon>Eukaryota</taxon>
        <taxon>Viridiplantae</taxon>
        <taxon>Streptophyta</taxon>
        <taxon>Embryophyta</taxon>
        <taxon>Tracheophyta</taxon>
        <taxon>Spermatophyta</taxon>
        <taxon>Magnoliopsida</taxon>
        <taxon>eudicotyledons</taxon>
        <taxon>Gunneridae</taxon>
        <taxon>Pentapetalae</taxon>
        <taxon>asterids</taxon>
        <taxon>campanulids</taxon>
        <taxon>Asterales</taxon>
        <taxon>Asteraceae</taxon>
        <taxon>Asteroideae</taxon>
        <taxon>Anthemideae</taxon>
        <taxon>Anthemidinae</taxon>
        <taxon>Tanacetum</taxon>
    </lineage>
</organism>
<dbReference type="AlphaFoldDB" id="A0A699J2N6"/>
<sequence length="242" mass="26490">MQQPMPNPEDITDSTTAMNMALALMAKAFKLNYSTPTNNNQIISSNPRNRQIAQPDISDPTTGIDMTLALLAKAFTLNNTTPTNNNQRSSSNPSNMQTAQAGMNIDQDKHMLMVEDDIVKNMNGLSVVSKFANQYGNGNFVPAPAEGNGNCINGIQSTQEEFEFMDAADAYEETERVKANSILENNLQQASTSGTQSDKAPVYDSDGSAEVKCSHWQYKFPLPVKIVATARREEMPLPEVCT</sequence>
<feature type="region of interest" description="Disordered" evidence="1">
    <location>
        <begin position="79"/>
        <end position="98"/>
    </location>
</feature>
<accession>A0A699J2N6</accession>
<gene>
    <name evidence="2" type="ORF">Tci_577178</name>
</gene>
<feature type="compositionally biased region" description="Low complexity" evidence="1">
    <location>
        <begin position="79"/>
        <end position="95"/>
    </location>
</feature>
<dbReference type="EMBL" id="BKCJ010361547">
    <property type="protein sequence ID" value="GFA05206.1"/>
    <property type="molecule type" value="Genomic_DNA"/>
</dbReference>
<feature type="non-terminal residue" evidence="2">
    <location>
        <position position="242"/>
    </location>
</feature>
<evidence type="ECO:0000313" key="2">
    <source>
        <dbReference type="EMBL" id="GFA05206.1"/>
    </source>
</evidence>
<proteinExistence type="predicted"/>
<evidence type="ECO:0000256" key="1">
    <source>
        <dbReference type="SAM" id="MobiDB-lite"/>
    </source>
</evidence>
<comment type="caution">
    <text evidence="2">The sequence shown here is derived from an EMBL/GenBank/DDBJ whole genome shotgun (WGS) entry which is preliminary data.</text>
</comment>
<reference evidence="2" key="1">
    <citation type="journal article" date="2019" name="Sci. Rep.">
        <title>Draft genome of Tanacetum cinerariifolium, the natural source of mosquito coil.</title>
        <authorList>
            <person name="Yamashiro T."/>
            <person name="Shiraishi A."/>
            <person name="Satake H."/>
            <person name="Nakayama K."/>
        </authorList>
    </citation>
    <scope>NUCLEOTIDE SEQUENCE</scope>
</reference>
<name>A0A699J2N6_TANCI</name>
<protein>
    <submittedName>
        <fullName evidence="2">Uncharacterized protein</fullName>
    </submittedName>
</protein>